<keyword evidence="3" id="KW-1185">Reference proteome</keyword>
<dbReference type="SMART" id="SM00418">
    <property type="entry name" value="HTH_ARSR"/>
    <property type="match status" value="1"/>
</dbReference>
<dbReference type="Gene3D" id="1.10.10.10">
    <property type="entry name" value="Winged helix-like DNA-binding domain superfamily/Winged helix DNA-binding domain"/>
    <property type="match status" value="1"/>
</dbReference>
<dbReference type="GO" id="GO:0003700">
    <property type="term" value="F:DNA-binding transcription factor activity"/>
    <property type="evidence" value="ECO:0007669"/>
    <property type="project" value="InterPro"/>
</dbReference>
<name>A0A075MPB5_9ARCH</name>
<dbReference type="Proteomes" id="UP000028194">
    <property type="component" value="Chromosome"/>
</dbReference>
<protein>
    <submittedName>
        <fullName evidence="2">Transcriptional regulator, ArsR family</fullName>
    </submittedName>
</protein>
<dbReference type="InterPro" id="IPR036388">
    <property type="entry name" value="WH-like_DNA-bd_sf"/>
</dbReference>
<dbReference type="InterPro" id="IPR001845">
    <property type="entry name" value="HTH_ArsR_DNA-bd_dom"/>
</dbReference>
<organism evidence="2 3">
    <name type="scientific">Candidatus Nitrososphaera evergladensis SR1</name>
    <dbReference type="NCBI Taxonomy" id="1459636"/>
    <lineage>
        <taxon>Archaea</taxon>
        <taxon>Nitrososphaerota</taxon>
        <taxon>Nitrososphaeria</taxon>
        <taxon>Nitrososphaerales</taxon>
        <taxon>Nitrososphaeraceae</taxon>
        <taxon>Nitrososphaera</taxon>
    </lineage>
</organism>
<dbReference type="InterPro" id="IPR011991">
    <property type="entry name" value="ArsR-like_HTH"/>
</dbReference>
<proteinExistence type="predicted"/>
<dbReference type="SUPFAM" id="SSF46785">
    <property type="entry name" value="Winged helix' DNA-binding domain"/>
    <property type="match status" value="1"/>
</dbReference>
<feature type="domain" description="HTH arsR-type" evidence="1">
    <location>
        <begin position="15"/>
        <end position="91"/>
    </location>
</feature>
<dbReference type="AlphaFoldDB" id="A0A075MPB5"/>
<dbReference type="KEGG" id="nev:NTE_00978"/>
<dbReference type="InterPro" id="IPR036390">
    <property type="entry name" value="WH_DNA-bd_sf"/>
</dbReference>
<sequence>MLYKYNMSRDRRHDLTLKALGNARRREMLDLLRERPRTTGELCDLFFKKLDRCTVMQHLGVLERADLIIVKRKGRHRWNYINPLPIKELHDRWICEYAAGTVDLLARMKREIEE</sequence>
<dbReference type="STRING" id="1459636.NTE_00978"/>
<dbReference type="EMBL" id="CP007174">
    <property type="protein sequence ID" value="AIF83053.1"/>
    <property type="molecule type" value="Genomic_DNA"/>
</dbReference>
<accession>A0A075MPB5</accession>
<dbReference type="PANTHER" id="PTHR38600:SF1">
    <property type="entry name" value="TRANSCRIPTIONAL REGULATORY PROTEIN"/>
    <property type="match status" value="1"/>
</dbReference>
<evidence type="ECO:0000313" key="3">
    <source>
        <dbReference type="Proteomes" id="UP000028194"/>
    </source>
</evidence>
<evidence type="ECO:0000259" key="1">
    <source>
        <dbReference type="SMART" id="SM00418"/>
    </source>
</evidence>
<reference evidence="2 3" key="1">
    <citation type="journal article" date="2014" name="PLoS ONE">
        <title>Genome Sequence of Candidatus Nitrososphaera evergladensis from Group I.1b Enriched from Everglades Soil Reveals Novel Genomic Features of the Ammonia-Oxidizing Archaea.</title>
        <authorList>
            <person name="Zhalnina K.V."/>
            <person name="Dias R."/>
            <person name="Leonard M.T."/>
            <person name="Dorr de Quadros P."/>
            <person name="Camargo F.A."/>
            <person name="Drew J.C."/>
            <person name="Farmerie W.G."/>
            <person name="Daroub S.H."/>
            <person name="Triplett E.W."/>
        </authorList>
    </citation>
    <scope>NUCLEOTIDE SEQUENCE [LARGE SCALE GENOMIC DNA]</scope>
    <source>
        <strain evidence="2 3">SR1</strain>
    </source>
</reference>
<dbReference type="Pfam" id="PF12840">
    <property type="entry name" value="HTH_20"/>
    <property type="match status" value="1"/>
</dbReference>
<evidence type="ECO:0000313" key="2">
    <source>
        <dbReference type="EMBL" id="AIF83053.1"/>
    </source>
</evidence>
<dbReference type="CDD" id="cd00090">
    <property type="entry name" value="HTH_ARSR"/>
    <property type="match status" value="1"/>
</dbReference>
<dbReference type="HOGENOM" id="CLU_097806_0_3_2"/>
<dbReference type="PANTHER" id="PTHR38600">
    <property type="entry name" value="TRANSCRIPTIONAL REGULATORY PROTEIN"/>
    <property type="match status" value="1"/>
</dbReference>
<gene>
    <name evidence="2" type="ORF">NTE_00978</name>
</gene>